<dbReference type="PANTHER" id="PTHR30071">
    <property type="entry name" value="HEME EXPORTER PROTEIN C"/>
    <property type="match status" value="1"/>
</dbReference>
<dbReference type="Pfam" id="PF01578">
    <property type="entry name" value="Cytochrom_C_asm"/>
    <property type="match status" value="1"/>
</dbReference>
<keyword evidence="4 6" id="KW-1133">Transmembrane helix</keyword>
<dbReference type="AlphaFoldDB" id="A0A5P8E483"/>
<dbReference type="KEGG" id="alq:C7Y71_000960"/>
<comment type="subcellular location">
    <subcellularLocation>
        <location evidence="1">Membrane</location>
        <topology evidence="1">Multi-pass membrane protein</topology>
    </subcellularLocation>
</comment>
<keyword evidence="5 6" id="KW-0472">Membrane</keyword>
<accession>A0A5P8E483</accession>
<feature type="transmembrane region" description="Helical" evidence="6">
    <location>
        <begin position="660"/>
        <end position="682"/>
    </location>
</feature>
<organism evidence="9 10">
    <name type="scientific">Pseudoprevotella muciniphila</name>
    <dbReference type="NCBI Taxonomy" id="2133944"/>
    <lineage>
        <taxon>Bacteria</taxon>
        <taxon>Pseudomonadati</taxon>
        <taxon>Bacteroidota</taxon>
        <taxon>Bacteroidia</taxon>
        <taxon>Bacteroidales</taxon>
        <taxon>Prevotellaceae</taxon>
        <taxon>Pseudoprevotella</taxon>
    </lineage>
</organism>
<feature type="domain" description="Cytochrome c assembly protein" evidence="7">
    <location>
        <begin position="484"/>
        <end position="686"/>
    </location>
</feature>
<keyword evidence="3" id="KW-0201">Cytochrome c-type biogenesis</keyword>
<proteinExistence type="predicted"/>
<feature type="transmembrane region" description="Helical" evidence="6">
    <location>
        <begin position="490"/>
        <end position="507"/>
    </location>
</feature>
<evidence type="ECO:0000259" key="7">
    <source>
        <dbReference type="Pfam" id="PF01578"/>
    </source>
</evidence>
<protein>
    <submittedName>
        <fullName evidence="9">Cytochrome C biogenesis protein</fullName>
    </submittedName>
</protein>
<evidence type="ECO:0000313" key="10">
    <source>
        <dbReference type="Proteomes" id="UP000249375"/>
    </source>
</evidence>
<keyword evidence="2 6" id="KW-0812">Transmembrane</keyword>
<evidence type="ECO:0000259" key="8">
    <source>
        <dbReference type="Pfam" id="PF05140"/>
    </source>
</evidence>
<name>A0A5P8E483_9BACT</name>
<dbReference type="Proteomes" id="UP000249375">
    <property type="component" value="Chromosome"/>
</dbReference>
<dbReference type="PANTHER" id="PTHR30071:SF1">
    <property type="entry name" value="CYTOCHROME B_B6 PROTEIN-RELATED"/>
    <property type="match status" value="1"/>
</dbReference>
<gene>
    <name evidence="9" type="ORF">C7Y71_000960</name>
</gene>
<evidence type="ECO:0000256" key="4">
    <source>
        <dbReference type="ARBA" id="ARBA00022989"/>
    </source>
</evidence>
<sequence>MNRILKNIILFLLTTMVIALGIGTIIEKVNGSEYVSEKIYHSLWFCLLWGFISVLSLVVIFKRKMWRQFSVFCLHLSFLVILAGALTSYMTSKDGTLHLRQGSTADYFFLKKTNESSPLSFSLRLDSFAVECYPGTTAPSDYKSFVTYHISGDSISQSSIISMNNILSIDGYRFYQTSFDSDCRGTILTVNYDLWGTNITYFGYALLALSMIMVLLLSNTFRRLLRHPLLRRNLFLFALLYFCSFSLSTTAAEAIPSINRDKANELSRQQVIYNNRTAPLNTLACDFLKKIYGKETYRGLSAEQVLFGWGLRPDVWKEQPMILVKHAELRQLLGINGKYAKFTELFNANDYKLKDFAAKEYQGNVSLKKSVQELDEKVGLILMLTQGTLVRPATGKSRVSSARIEAEIIYNALPVTKILFMSCLTLGLFSFFLLLYAMTKGKKNSHIVSVKKAYNILAMFMIVAFLLQLYTYILRWIIIGRIPLSNGYETMLFMALFTLFLGSLLQYRIRYTQPFAFLIAGFTLLVSHLGQMSPQITNLMPVLNSPLLSAHVSIIMIAYSLFAFCMLSGIFSLVLMCIKTRDFRLNQSILQLTILSRSMLYPAVFMLATGIFLGAIWANVSWGNYWSWDPKEVWALITLLVYSLPLHSRSLPSMRKAFIYHLYMVLAFFTVLMTFFGVNFLLGGMHSYA</sequence>
<feature type="transmembrane region" description="Helical" evidence="6">
    <location>
        <begin position="514"/>
        <end position="532"/>
    </location>
</feature>
<feature type="domain" description="ResB-like" evidence="8">
    <location>
        <begin position="62"/>
        <end position="181"/>
    </location>
</feature>
<feature type="transmembrane region" description="Helical" evidence="6">
    <location>
        <begin position="599"/>
        <end position="620"/>
    </location>
</feature>
<dbReference type="RefSeq" id="WP_111897917.1">
    <property type="nucleotide sequence ID" value="NZ_CP033459.1"/>
</dbReference>
<dbReference type="GO" id="GO:0020037">
    <property type="term" value="F:heme binding"/>
    <property type="evidence" value="ECO:0007669"/>
    <property type="project" value="InterPro"/>
</dbReference>
<feature type="transmembrane region" description="Helical" evidence="6">
    <location>
        <begin position="418"/>
        <end position="436"/>
    </location>
</feature>
<evidence type="ECO:0000313" key="9">
    <source>
        <dbReference type="EMBL" id="QFQ11708.1"/>
    </source>
</evidence>
<dbReference type="GO" id="GO:0017004">
    <property type="term" value="P:cytochrome complex assembly"/>
    <property type="evidence" value="ECO:0007669"/>
    <property type="project" value="UniProtKB-KW"/>
</dbReference>
<feature type="transmembrane region" description="Helical" evidence="6">
    <location>
        <begin position="456"/>
        <end position="478"/>
    </location>
</feature>
<feature type="transmembrane region" description="Helical" evidence="6">
    <location>
        <begin position="38"/>
        <end position="60"/>
    </location>
</feature>
<dbReference type="InterPro" id="IPR007816">
    <property type="entry name" value="ResB-like_domain"/>
</dbReference>
<dbReference type="InterPro" id="IPR045062">
    <property type="entry name" value="Cyt_c_biogenesis_CcsA/CcmC"/>
</dbReference>
<feature type="transmembrane region" description="Helical" evidence="6">
    <location>
        <begin position="233"/>
        <end position="252"/>
    </location>
</feature>
<dbReference type="InterPro" id="IPR002541">
    <property type="entry name" value="Cyt_c_assembly"/>
</dbReference>
<feature type="transmembrane region" description="Helical" evidence="6">
    <location>
        <begin position="72"/>
        <end position="90"/>
    </location>
</feature>
<evidence type="ECO:0000256" key="1">
    <source>
        <dbReference type="ARBA" id="ARBA00004141"/>
    </source>
</evidence>
<evidence type="ECO:0000256" key="3">
    <source>
        <dbReference type="ARBA" id="ARBA00022748"/>
    </source>
</evidence>
<dbReference type="GO" id="GO:0005886">
    <property type="term" value="C:plasma membrane"/>
    <property type="evidence" value="ECO:0007669"/>
    <property type="project" value="TreeGrafter"/>
</dbReference>
<feature type="transmembrane region" description="Helical" evidence="6">
    <location>
        <begin position="632"/>
        <end position="648"/>
    </location>
</feature>
<feature type="transmembrane region" description="Helical" evidence="6">
    <location>
        <begin position="201"/>
        <end position="221"/>
    </location>
</feature>
<feature type="transmembrane region" description="Helical" evidence="6">
    <location>
        <begin position="7"/>
        <end position="26"/>
    </location>
</feature>
<dbReference type="EMBL" id="CP033459">
    <property type="protein sequence ID" value="QFQ11708.1"/>
    <property type="molecule type" value="Genomic_DNA"/>
</dbReference>
<reference evidence="9 10" key="1">
    <citation type="submission" date="2018-11" db="EMBL/GenBank/DDBJ databases">
        <authorList>
            <person name="Na S.W."/>
            <person name="Baik M."/>
        </authorList>
    </citation>
    <scope>NUCLEOTIDE SEQUENCE [LARGE SCALE GENOMIC DNA]</scope>
    <source>
        <strain evidence="9 10">E39</strain>
    </source>
</reference>
<dbReference type="OrthoDB" id="9814290at2"/>
<evidence type="ECO:0000256" key="6">
    <source>
        <dbReference type="SAM" id="Phobius"/>
    </source>
</evidence>
<evidence type="ECO:0000256" key="5">
    <source>
        <dbReference type="ARBA" id="ARBA00023136"/>
    </source>
</evidence>
<evidence type="ECO:0000256" key="2">
    <source>
        <dbReference type="ARBA" id="ARBA00022692"/>
    </source>
</evidence>
<feature type="transmembrane region" description="Helical" evidence="6">
    <location>
        <begin position="552"/>
        <end position="578"/>
    </location>
</feature>
<dbReference type="Pfam" id="PF05140">
    <property type="entry name" value="ResB"/>
    <property type="match status" value="1"/>
</dbReference>
<keyword evidence="10" id="KW-1185">Reference proteome</keyword>